<dbReference type="AlphaFoldDB" id="A0A1E5GFX3"/>
<reference evidence="2" key="1">
    <citation type="submission" date="2016-09" db="EMBL/GenBank/DDBJ databases">
        <authorList>
            <person name="Gulvik C.A."/>
        </authorList>
    </citation>
    <scope>NUCLEOTIDE SEQUENCE [LARGE SCALE GENOMIC DNA]</scope>
    <source>
        <strain evidence="2">DSM 23328</strain>
    </source>
</reference>
<dbReference type="Gene3D" id="2.60.120.40">
    <property type="match status" value="1"/>
</dbReference>
<accession>A0A1E5GFX3</accession>
<proteinExistence type="predicted"/>
<dbReference type="Proteomes" id="UP000094068">
    <property type="component" value="Unassembled WGS sequence"/>
</dbReference>
<dbReference type="OrthoDB" id="2193407at2"/>
<dbReference type="STRING" id="903984.BCR21_09380"/>
<name>A0A1E5GFX3_9ENTE</name>
<evidence type="ECO:0000313" key="1">
    <source>
        <dbReference type="EMBL" id="OEG11495.1"/>
    </source>
</evidence>
<dbReference type="EMBL" id="MIJZ01000013">
    <property type="protein sequence ID" value="OEG11495.1"/>
    <property type="molecule type" value="Genomic_DNA"/>
</dbReference>
<keyword evidence="2" id="KW-1185">Reference proteome</keyword>
<sequence length="167" mass="18191">MADIVQLEEKGNLLYPKTHVSAVEDLSEILDTNRMMAMAYFTQREDVANKHGVVNIPLELTKEIVTGFYKFNGENTLEIKESGLYEINGALAVIDCTGGMWTSFALVIENNGNIVNPIIEGRNTPNGEASLRGVFELKAGSTVRVTKNGSSSNGTVLRGSVIIKKLN</sequence>
<dbReference type="InterPro" id="IPR008983">
    <property type="entry name" value="Tumour_necrosis_fac-like_dom"/>
</dbReference>
<comment type="caution">
    <text evidence="1">The sequence shown here is derived from an EMBL/GenBank/DDBJ whole genome shotgun (WGS) entry which is preliminary data.</text>
</comment>
<dbReference type="RefSeq" id="WP_069646260.1">
    <property type="nucleotide sequence ID" value="NZ_MIJZ01000013.1"/>
</dbReference>
<evidence type="ECO:0000313" key="2">
    <source>
        <dbReference type="Proteomes" id="UP000094068"/>
    </source>
</evidence>
<organism evidence="1 2">
    <name type="scientific">Enterococcus ureasiticus</name>
    <dbReference type="NCBI Taxonomy" id="903984"/>
    <lineage>
        <taxon>Bacteria</taxon>
        <taxon>Bacillati</taxon>
        <taxon>Bacillota</taxon>
        <taxon>Bacilli</taxon>
        <taxon>Lactobacillales</taxon>
        <taxon>Enterococcaceae</taxon>
        <taxon>Enterococcus</taxon>
    </lineage>
</organism>
<gene>
    <name evidence="1" type="ORF">BCR21_09380</name>
</gene>
<protein>
    <submittedName>
        <fullName evidence="1">Uncharacterized protein</fullName>
    </submittedName>
</protein>